<keyword evidence="3" id="KW-0732">Signal</keyword>
<feature type="disulfide bond" evidence="2">
    <location>
        <begin position="617"/>
        <end position="632"/>
    </location>
</feature>
<evidence type="ECO:0000256" key="3">
    <source>
        <dbReference type="SAM" id="SignalP"/>
    </source>
</evidence>
<dbReference type="SMART" id="SM00192">
    <property type="entry name" value="LDLa"/>
    <property type="match status" value="3"/>
</dbReference>
<keyword evidence="1 2" id="KW-1015">Disulfide bond</keyword>
<keyword evidence="5" id="KW-1185">Reference proteome</keyword>
<dbReference type="AlphaFoldDB" id="A0A212ENC0"/>
<reference evidence="4 5" key="1">
    <citation type="journal article" date="2011" name="Cell">
        <title>The monarch butterfly genome yields insights into long-distance migration.</title>
        <authorList>
            <person name="Zhan S."/>
            <person name="Merlin C."/>
            <person name="Boore J.L."/>
            <person name="Reppert S.M."/>
        </authorList>
    </citation>
    <scope>NUCLEOTIDE SEQUENCE [LARGE SCALE GENOMIC DNA]</scope>
    <source>
        <strain evidence="4">F-2</strain>
    </source>
</reference>
<keyword evidence="4" id="KW-0808">Transferase</keyword>
<organism evidence="4 5">
    <name type="scientific">Danaus plexippus plexippus</name>
    <dbReference type="NCBI Taxonomy" id="278856"/>
    <lineage>
        <taxon>Eukaryota</taxon>
        <taxon>Metazoa</taxon>
        <taxon>Ecdysozoa</taxon>
        <taxon>Arthropoda</taxon>
        <taxon>Hexapoda</taxon>
        <taxon>Insecta</taxon>
        <taxon>Pterygota</taxon>
        <taxon>Neoptera</taxon>
        <taxon>Endopterygota</taxon>
        <taxon>Lepidoptera</taxon>
        <taxon>Glossata</taxon>
        <taxon>Ditrysia</taxon>
        <taxon>Papilionoidea</taxon>
        <taxon>Nymphalidae</taxon>
        <taxon>Danainae</taxon>
        <taxon>Danaini</taxon>
        <taxon>Danaina</taxon>
        <taxon>Danaus</taxon>
        <taxon>Danaus</taxon>
    </lineage>
</organism>
<protein>
    <submittedName>
        <fullName evidence="4">Farnesoic acid O-methyl transferase</fullName>
    </submittedName>
</protein>
<evidence type="ECO:0000313" key="5">
    <source>
        <dbReference type="Proteomes" id="UP000007151"/>
    </source>
</evidence>
<dbReference type="PRINTS" id="PR00261">
    <property type="entry name" value="LDLRECEPTOR"/>
</dbReference>
<dbReference type="EMBL" id="AGBW02013676">
    <property type="protein sequence ID" value="OWR42992.1"/>
    <property type="molecule type" value="Genomic_DNA"/>
</dbReference>
<dbReference type="PANTHER" id="PTHR31649:SF10">
    <property type="entry name" value="IP19903P-RELATED"/>
    <property type="match status" value="1"/>
</dbReference>
<dbReference type="Pfam" id="PF11901">
    <property type="entry name" value="DM9"/>
    <property type="match status" value="1"/>
</dbReference>
<accession>A0A212ENC0</accession>
<dbReference type="InterPro" id="IPR036055">
    <property type="entry name" value="LDL_receptor-like_sf"/>
</dbReference>
<dbReference type="SUPFAM" id="SSF57424">
    <property type="entry name" value="LDL receptor-like module"/>
    <property type="match status" value="1"/>
</dbReference>
<gene>
    <name evidence="4" type="ORF">KGM_210708</name>
</gene>
<dbReference type="Gene3D" id="4.10.400.10">
    <property type="entry name" value="Low-density Lipoprotein Receptor"/>
    <property type="match status" value="1"/>
</dbReference>
<proteinExistence type="predicted"/>
<evidence type="ECO:0000313" key="4">
    <source>
        <dbReference type="EMBL" id="OWR42992.1"/>
    </source>
</evidence>
<dbReference type="SMART" id="SM00696">
    <property type="entry name" value="DM9"/>
    <property type="match status" value="2"/>
</dbReference>
<dbReference type="STRING" id="278856.A0A212ENC0"/>
<comment type="caution">
    <text evidence="4">The sequence shown here is derived from an EMBL/GenBank/DDBJ whole genome shotgun (WGS) entry which is preliminary data.</text>
</comment>
<name>A0A212ENC0_DANPL</name>
<dbReference type="PROSITE" id="PS50068">
    <property type="entry name" value="LDLRA_2"/>
    <property type="match status" value="3"/>
</dbReference>
<dbReference type="Proteomes" id="UP000007151">
    <property type="component" value="Unassembled WGS sequence"/>
</dbReference>
<dbReference type="InterPro" id="IPR006616">
    <property type="entry name" value="DM9_repeat"/>
</dbReference>
<dbReference type="GO" id="GO:0016740">
    <property type="term" value="F:transferase activity"/>
    <property type="evidence" value="ECO:0007669"/>
    <property type="project" value="UniProtKB-KW"/>
</dbReference>
<feature type="disulfide bond" evidence="2">
    <location>
        <begin position="436"/>
        <end position="451"/>
    </location>
</feature>
<feature type="signal peptide" evidence="3">
    <location>
        <begin position="1"/>
        <end position="20"/>
    </location>
</feature>
<feature type="chain" id="PRO_5012397335" evidence="3">
    <location>
        <begin position="21"/>
        <end position="896"/>
    </location>
</feature>
<evidence type="ECO:0000256" key="1">
    <source>
        <dbReference type="ARBA" id="ARBA00023157"/>
    </source>
</evidence>
<dbReference type="KEGG" id="dpl:KGM_210708"/>
<dbReference type="eggNOG" id="ENOG502S37U">
    <property type="taxonomic scope" value="Eukaryota"/>
</dbReference>
<dbReference type="PANTHER" id="PTHR31649">
    <property type="entry name" value="AGAP009604-PA"/>
    <property type="match status" value="1"/>
</dbReference>
<comment type="caution">
    <text evidence="2">Lacks conserved residue(s) required for the propagation of feature annotation.</text>
</comment>
<feature type="disulfide bond" evidence="2">
    <location>
        <begin position="242"/>
        <end position="257"/>
    </location>
</feature>
<evidence type="ECO:0000256" key="2">
    <source>
        <dbReference type="PROSITE-ProRule" id="PRU00124"/>
    </source>
</evidence>
<dbReference type="CDD" id="cd00112">
    <property type="entry name" value="LDLa"/>
    <property type="match status" value="2"/>
</dbReference>
<dbReference type="InterPro" id="IPR002172">
    <property type="entry name" value="LDrepeatLR_classA_rpt"/>
</dbReference>
<sequence length="896" mass="101283">MSMWIFHCFIIIVSFHLIYAQTETVQDGNYSPASKQKVNGIVDKINSIVKDIQFKSTHESKAKLLETIETKLIKAAKFLGPHAKKNVQLIMEGIRIKTSNITDNARKSQNTINIQSRQKTLNELSLEFDLFIKNKLAKSTTQNKNTSTSDIKYKNVFAFKNSLEHNNNTRRAEKLFSKDEYSRKKLVSNDKDYFKSPERSQSRTANKAICKKVLPRICSDVKLLNSFKCQYVDEYVPLEDLCNNYIDCPDRSDEKYCIRHVTNKVEQANRVMSDVESSFQHKCLEMDQETSVFRRHSQVLQGLLGTQMKFKEKYQNLDKKLNSDDTGFSNTSDSINIKRSVNDIAIIISSLSLTLKAALCSQQLENQGISEDVFERNLEQDVKEVIWPPKSCACKRELCIKCTDACKRICWHKHSLSRWNCESINVSDSVSFNVLCDGKIDCFDESDEAGCDVGAGYGKFEAHEIYGNTIKMLQSKASKEISPIRVKIMSLINAMTKLQEMTTKSGNDLSLVKKLRNKCFSLLSLLYLDIVKQSRFVNESEEAYLFLMSINKNLALALKRSATGNIKIINEKCYCRNGSCVVSLCPRSCVKSCSAESKIINFRCHIGNVSVSIDNICDGRPNCPNGYDEFGCHKEEVCRQHHLIMLRRRLQDVEKKFKGTSLGEILASWKVKVISIIKVAENSGRPKPRIIRKIVKEILRDLVLTYGSVEDYRRSNYYALEDFINIAQQSVVLKEGSTDSVAVVQQTRTMAGTYRWVPACLSQRSIPMGALRVGTDADGDEIYAGRANHEGDLLPAKVIPSKNTCYVSYGGEEILKDQFEVLVPAMFSWQFSSGGNVPPGAVEAGVTADGEKLYFGRVTQDGCTTPGKIQQSHGVCYYPFDGEERNSSEYECLVLF</sequence>
<dbReference type="InParanoid" id="A0A212ENC0"/>